<dbReference type="EMBL" id="UAPR01000001">
    <property type="protein sequence ID" value="SPT54503.1"/>
    <property type="molecule type" value="Genomic_DNA"/>
</dbReference>
<evidence type="ECO:0000313" key="3">
    <source>
        <dbReference type="EMBL" id="SPT54503.1"/>
    </source>
</evidence>
<organism evidence="3 4">
    <name type="scientific">Schaalia odontolytica</name>
    <dbReference type="NCBI Taxonomy" id="1660"/>
    <lineage>
        <taxon>Bacteria</taxon>
        <taxon>Bacillati</taxon>
        <taxon>Actinomycetota</taxon>
        <taxon>Actinomycetes</taxon>
        <taxon>Actinomycetales</taxon>
        <taxon>Actinomycetaceae</taxon>
        <taxon>Schaalia</taxon>
    </lineage>
</organism>
<gene>
    <name evidence="3" type="ORF">NCTC9935_00043</name>
</gene>
<feature type="region of interest" description="Disordered" evidence="1">
    <location>
        <begin position="1"/>
        <end position="37"/>
    </location>
</feature>
<evidence type="ECO:0000256" key="1">
    <source>
        <dbReference type="SAM" id="MobiDB-lite"/>
    </source>
</evidence>
<dbReference type="Gene3D" id="2.30.110.10">
    <property type="entry name" value="Electron Transport, Fmn-binding Protein, Chain A"/>
    <property type="match status" value="1"/>
</dbReference>
<proteinExistence type="predicted"/>
<dbReference type="SUPFAM" id="SSF50475">
    <property type="entry name" value="FMN-binding split barrel"/>
    <property type="match status" value="1"/>
</dbReference>
<dbReference type="InterPro" id="IPR012349">
    <property type="entry name" value="Split_barrel_FMN-bd"/>
</dbReference>
<dbReference type="Pfam" id="PF01243">
    <property type="entry name" value="PNPOx_N"/>
    <property type="match status" value="1"/>
</dbReference>
<accession>A0A2X0TXA0</accession>
<feature type="domain" description="Pyridoxamine 5'-phosphate oxidase N-terminal" evidence="2">
    <location>
        <begin position="67"/>
        <end position="161"/>
    </location>
</feature>
<sequence length="206" mass="23133">MSLSHGRPKRHCPGLSWWEGPRGAAPDPDPEGRDPMDGNTIDWEAAARRWIDQEAGEARMPEDELIAEIEAFLSRHKICALATAGNGIVRNTTVEYVHAEGAFWIISEGGLKFRALRENRNVCLAIHDDDVSFDSLAGLQVTGTAQVLEPFGEEYEHACRLRGIPVERLRNLPFIMNIIKVTPTRYDYVSGRLKERGFSARQHVDL</sequence>
<dbReference type="Proteomes" id="UP000250192">
    <property type="component" value="Unassembled WGS sequence"/>
</dbReference>
<dbReference type="InterPro" id="IPR011576">
    <property type="entry name" value="Pyridox_Oxase_N"/>
</dbReference>
<reference evidence="3 4" key="1">
    <citation type="submission" date="2018-06" db="EMBL/GenBank/DDBJ databases">
        <authorList>
            <consortium name="Pathogen Informatics"/>
            <person name="Doyle S."/>
        </authorList>
    </citation>
    <scope>NUCLEOTIDE SEQUENCE [LARGE SCALE GENOMIC DNA]</scope>
    <source>
        <strain evidence="3 4">NCTC9935</strain>
    </source>
</reference>
<dbReference type="AlphaFoldDB" id="A0A2X0TXA0"/>
<protein>
    <submittedName>
        <fullName evidence="3">Uncharacterized protein conserved in bacteria</fullName>
    </submittedName>
</protein>
<name>A0A2X0TXA0_9ACTO</name>
<evidence type="ECO:0000259" key="2">
    <source>
        <dbReference type="Pfam" id="PF01243"/>
    </source>
</evidence>
<evidence type="ECO:0000313" key="4">
    <source>
        <dbReference type="Proteomes" id="UP000250192"/>
    </source>
</evidence>
<keyword evidence="4" id="KW-1185">Reference proteome</keyword>
<feature type="compositionally biased region" description="Basic residues" evidence="1">
    <location>
        <begin position="1"/>
        <end position="12"/>
    </location>
</feature>